<feature type="binding site" evidence="7">
    <location>
        <begin position="247"/>
        <end position="252"/>
    </location>
    <ligand>
        <name>ATP</name>
        <dbReference type="ChEBI" id="CHEBI:30616"/>
    </ligand>
</feature>
<dbReference type="Pfam" id="PF02222">
    <property type="entry name" value="ATP-grasp"/>
    <property type="match status" value="1"/>
</dbReference>
<evidence type="ECO:0000256" key="4">
    <source>
        <dbReference type="ARBA" id="ARBA00022755"/>
    </source>
</evidence>
<dbReference type="Pfam" id="PF22660">
    <property type="entry name" value="RS_preATP-grasp-like"/>
    <property type="match status" value="1"/>
</dbReference>
<dbReference type="SUPFAM" id="SSF52440">
    <property type="entry name" value="PreATP-grasp domain"/>
    <property type="match status" value="1"/>
</dbReference>
<comment type="pathway">
    <text evidence="7">Purine metabolism; IMP biosynthesis via de novo pathway; N(2)-formyl-N(1)-(5-phospho-D-ribosyl)glycinamide from N(1)-(5-phospho-D-ribosyl)glycinamide (formate route): step 1/1.</text>
</comment>
<name>A0A087EAZ8_9BIFI</name>
<comment type="catalytic activity">
    <reaction evidence="7">
        <text>N(1)-(5-phospho-beta-D-ribosyl)glycinamide + formate + ATP = N(2)-formyl-N(1)-(5-phospho-beta-D-ribosyl)glycinamide + ADP + phosphate + H(+)</text>
        <dbReference type="Rhea" id="RHEA:24829"/>
        <dbReference type="ChEBI" id="CHEBI:15378"/>
        <dbReference type="ChEBI" id="CHEBI:15740"/>
        <dbReference type="ChEBI" id="CHEBI:30616"/>
        <dbReference type="ChEBI" id="CHEBI:43474"/>
        <dbReference type="ChEBI" id="CHEBI:143788"/>
        <dbReference type="ChEBI" id="CHEBI:147286"/>
        <dbReference type="ChEBI" id="CHEBI:456216"/>
        <dbReference type="EC" id="6.3.1.21"/>
    </reaction>
</comment>
<keyword evidence="5 7" id="KW-0067">ATP-binding</keyword>
<dbReference type="InterPro" id="IPR054350">
    <property type="entry name" value="PurT/PurK_preATP-grasp"/>
</dbReference>
<dbReference type="HAMAP" id="MF_01643">
    <property type="entry name" value="PurT"/>
    <property type="match status" value="1"/>
</dbReference>
<dbReference type="GO" id="GO:0016829">
    <property type="term" value="F:lyase activity"/>
    <property type="evidence" value="ECO:0007669"/>
    <property type="project" value="UniProtKB-KW"/>
</dbReference>
<feature type="binding site" evidence="7">
    <location>
        <begin position="109"/>
        <end position="110"/>
    </location>
    <ligand>
        <name>N(1)-(5-phospho-beta-D-ribosyl)glycinamide</name>
        <dbReference type="ChEBI" id="CHEBI:143788"/>
    </ligand>
</feature>
<organism evidence="10 11">
    <name type="scientific">Bifidobacterium subtile</name>
    <dbReference type="NCBI Taxonomy" id="77635"/>
    <lineage>
        <taxon>Bacteria</taxon>
        <taxon>Bacillati</taxon>
        <taxon>Actinomycetota</taxon>
        <taxon>Actinomycetes</taxon>
        <taxon>Bifidobacteriales</taxon>
        <taxon>Bifidobacteriaceae</taxon>
        <taxon>Bifidobacterium</taxon>
    </lineage>
</organism>
<dbReference type="Pfam" id="PF21244">
    <property type="entry name" value="PurT_C"/>
    <property type="match status" value="1"/>
</dbReference>
<feature type="binding site" evidence="7">
    <location>
        <position position="242"/>
    </location>
    <ligand>
        <name>ATP</name>
        <dbReference type="ChEBI" id="CHEBI:30616"/>
    </ligand>
</feature>
<feature type="binding site" evidence="7">
    <location>
        <position position="367"/>
    </location>
    <ligand>
        <name>Mg(2+)</name>
        <dbReference type="ChEBI" id="CHEBI:18420"/>
    </ligand>
</feature>
<keyword evidence="1 7" id="KW-0436">Ligase</keyword>
<dbReference type="Proteomes" id="UP000029055">
    <property type="component" value="Unassembled WGS sequence"/>
</dbReference>
<comment type="caution">
    <text evidence="10">The sequence shown here is derived from an EMBL/GenBank/DDBJ whole genome shotgun (WGS) entry which is preliminary data.</text>
</comment>
<evidence type="ECO:0000259" key="9">
    <source>
        <dbReference type="PROSITE" id="PS50975"/>
    </source>
</evidence>
<dbReference type="eggNOG" id="COG0027">
    <property type="taxonomic scope" value="Bacteria"/>
</dbReference>
<dbReference type="GO" id="GO:0043815">
    <property type="term" value="F:phosphoribosylglycinamide formyltransferase 2 activity"/>
    <property type="evidence" value="ECO:0007669"/>
    <property type="project" value="UniProtKB-UniRule"/>
</dbReference>
<dbReference type="EC" id="6.3.1.21" evidence="7"/>
<comment type="similarity">
    <text evidence="7">Belongs to the PurK/PurT family.</text>
</comment>
<evidence type="ECO:0000256" key="5">
    <source>
        <dbReference type="ARBA" id="ARBA00022840"/>
    </source>
</evidence>
<dbReference type="AlphaFoldDB" id="A0A087EAZ8"/>
<feature type="binding site" evidence="7">
    <location>
        <begin position="286"/>
        <end position="289"/>
    </location>
    <ligand>
        <name>ATP</name>
        <dbReference type="ChEBI" id="CHEBI:30616"/>
    </ligand>
</feature>
<feature type="binding site" evidence="7">
    <location>
        <position position="201"/>
    </location>
    <ligand>
        <name>ATP</name>
        <dbReference type="ChEBI" id="CHEBI:30616"/>
    </ligand>
</feature>
<dbReference type="Gene3D" id="3.30.1490.20">
    <property type="entry name" value="ATP-grasp fold, A domain"/>
    <property type="match status" value="1"/>
</dbReference>
<dbReference type="UniPathway" id="UPA00074">
    <property type="reaction ID" value="UER00127"/>
</dbReference>
<evidence type="ECO:0000313" key="10">
    <source>
        <dbReference type="EMBL" id="KFJ04949.1"/>
    </source>
</evidence>
<feature type="binding site" evidence="7">
    <location>
        <position position="380"/>
    </location>
    <ligand>
        <name>Mg(2+)</name>
        <dbReference type="ChEBI" id="CHEBI:18420"/>
    </ligand>
</feature>
<feature type="binding site" evidence="7">
    <location>
        <begin position="469"/>
        <end position="470"/>
    </location>
    <ligand>
        <name>N(1)-(5-phospho-beta-D-ribosyl)glycinamide</name>
        <dbReference type="ChEBI" id="CHEBI:143788"/>
    </ligand>
</feature>
<feature type="compositionally biased region" description="Polar residues" evidence="8">
    <location>
        <begin position="61"/>
        <end position="74"/>
    </location>
</feature>
<keyword evidence="3 7" id="KW-0547">Nucleotide-binding</keyword>
<dbReference type="PANTHER" id="PTHR43055:SF1">
    <property type="entry name" value="FORMATE-DEPENDENT PHOSPHORIBOSYLGLYCINAMIDE FORMYLTRANSFERASE"/>
    <property type="match status" value="1"/>
</dbReference>
<feature type="binding site" evidence="7">
    <location>
        <position position="387"/>
    </location>
    <ligand>
        <name>N(1)-(5-phospho-beta-D-ribosyl)glycinamide</name>
        <dbReference type="ChEBI" id="CHEBI:143788"/>
    </ligand>
</feature>
<keyword evidence="4 7" id="KW-0658">Purine biosynthesis</keyword>
<sequence>MCYAKYLSRPRFPEASRASAHSPLLVADAADGDQANAAQRKSTRSRYTTSSIHHRWHNGHMSENSLNRPASTSATMQSISPISSLTINRPLGTPLGAKPTRVLLLGSGELGKEVTIELMRLGAWVCAADSYPGAPAAQVAHEAQVLDMADAQKLNALIARVKPDIIIPEVEAIATAELAKAAQSGIQVVPSSGIAAICMDRERLRVLAHDELGLPTTPYRFAGSFEELQSGAEAVGYPCVVKPIMSSSGHGQSVVKGAEQLEQAWQEAQTGRRAANDGTVSRVIVEALVPLAYELTVLTVSSRAGVVTCAPIGQRQDHGDYRESWQPANVDDATLATAQRIACTAVLGMVDQAQREGERGWGVFGVELFVLDNGTVLFNEVSPRPHDTGMVTMMSQRLSEFALHARAVLGLPVTQEHLNLTLRQGSVAASHAIVIEGEGEAVFSNLPEALAEPDTDLRIFTKPAVHGHRRMAVSLATGKDVDEARARAAQVADTLHIAIS</sequence>
<keyword evidence="10" id="KW-0456">Lyase</keyword>
<dbReference type="GO" id="GO:0006189">
    <property type="term" value="P:'de novo' IMP biosynthetic process"/>
    <property type="evidence" value="ECO:0007669"/>
    <property type="project" value="UniProtKB-UniRule"/>
</dbReference>
<dbReference type="GO" id="GO:0005524">
    <property type="term" value="F:ATP binding"/>
    <property type="evidence" value="ECO:0007669"/>
    <property type="project" value="UniProtKB-UniRule"/>
</dbReference>
<protein>
    <recommendedName>
        <fullName evidence="7">Formate-dependent phosphoribosylglycinamide formyltransferase</fullName>
        <ecNumber evidence="7">6.3.1.21</ecNumber>
    </recommendedName>
    <alternativeName>
        <fullName evidence="7">5'-phosphoribosylglycinamide transformylase 2</fullName>
    </alternativeName>
    <alternativeName>
        <fullName evidence="7">Formate-dependent GAR transformylase</fullName>
    </alternativeName>
    <alternativeName>
        <fullName evidence="7">GAR transformylase 2</fullName>
        <shortName evidence="7">GART 2</shortName>
    </alternativeName>
    <alternativeName>
        <fullName evidence="7">Non-folate glycinamide ribonucleotide transformylase</fullName>
    </alternativeName>
    <alternativeName>
        <fullName evidence="7">Phosphoribosylglycinamide formyltransferase 2</fullName>
    </alternativeName>
</protein>
<dbReference type="InterPro" id="IPR048740">
    <property type="entry name" value="PurT_C"/>
</dbReference>
<dbReference type="SUPFAM" id="SSF51246">
    <property type="entry name" value="Rudiment single hybrid motif"/>
    <property type="match status" value="1"/>
</dbReference>
<dbReference type="InterPro" id="IPR005862">
    <property type="entry name" value="PurT"/>
</dbReference>
<feature type="domain" description="ATP-grasp" evidence="9">
    <location>
        <begin position="206"/>
        <end position="409"/>
    </location>
</feature>
<dbReference type="PANTHER" id="PTHR43055">
    <property type="entry name" value="FORMATE-DEPENDENT PHOSPHORIBOSYLGLYCINAMIDE FORMYLTRANSFERASE"/>
    <property type="match status" value="1"/>
</dbReference>
<dbReference type="EMBL" id="JGZR01000002">
    <property type="protein sequence ID" value="KFJ04949.1"/>
    <property type="molecule type" value="Genomic_DNA"/>
</dbReference>
<reference evidence="10 11" key="1">
    <citation type="submission" date="2014-03" db="EMBL/GenBank/DDBJ databases">
        <title>Genomics of Bifidobacteria.</title>
        <authorList>
            <person name="Ventura M."/>
            <person name="Milani C."/>
            <person name="Lugli G.A."/>
        </authorList>
    </citation>
    <scope>NUCLEOTIDE SEQUENCE [LARGE SCALE GENOMIC DNA]</scope>
    <source>
        <strain evidence="10 11">LMG 11597</strain>
    </source>
</reference>
<feature type="binding site" evidence="7">
    <location>
        <position position="462"/>
    </location>
    <ligand>
        <name>N(1)-(5-phospho-beta-D-ribosyl)glycinamide</name>
        <dbReference type="ChEBI" id="CHEBI:143788"/>
    </ligand>
</feature>
<dbReference type="GO" id="GO:0000287">
    <property type="term" value="F:magnesium ion binding"/>
    <property type="evidence" value="ECO:0007669"/>
    <property type="project" value="InterPro"/>
</dbReference>
<dbReference type="NCBIfam" id="NF006766">
    <property type="entry name" value="PRK09288.1"/>
    <property type="match status" value="1"/>
</dbReference>
<evidence type="ECO:0000256" key="3">
    <source>
        <dbReference type="ARBA" id="ARBA00022741"/>
    </source>
</evidence>
<keyword evidence="10" id="KW-0808">Transferase</keyword>
<dbReference type="GO" id="GO:0004644">
    <property type="term" value="F:phosphoribosylglycinamide formyltransferase activity"/>
    <property type="evidence" value="ECO:0007669"/>
    <property type="project" value="InterPro"/>
</dbReference>
<keyword evidence="2 7" id="KW-0479">Metal-binding</keyword>
<evidence type="ECO:0000256" key="8">
    <source>
        <dbReference type="SAM" id="MobiDB-lite"/>
    </source>
</evidence>
<evidence type="ECO:0000256" key="2">
    <source>
        <dbReference type="ARBA" id="ARBA00022723"/>
    </source>
</evidence>
<feature type="binding site" evidence="7">
    <location>
        <position position="169"/>
    </location>
    <ligand>
        <name>N(1)-(5-phospho-beta-D-ribosyl)glycinamide</name>
        <dbReference type="ChEBI" id="CHEBI:143788"/>
    </ligand>
</feature>
<dbReference type="InterPro" id="IPR011761">
    <property type="entry name" value="ATP-grasp"/>
</dbReference>
<dbReference type="InterPro" id="IPR016185">
    <property type="entry name" value="PreATP-grasp_dom_sf"/>
</dbReference>
<comment type="function">
    <text evidence="7">Involved in the de novo purine biosynthesis. Catalyzes the transfer of formate to 5-phospho-ribosyl-glycinamide (GAR), producing 5-phospho-ribosyl-N-formylglycinamide (FGAR). Formate is provided by PurU via hydrolysis of 10-formyl-tetrahydrofolate.</text>
</comment>
<dbReference type="PROSITE" id="PS50975">
    <property type="entry name" value="ATP_GRASP"/>
    <property type="match status" value="1"/>
</dbReference>
<feature type="region of interest" description="Disordered" evidence="8">
    <location>
        <begin position="30"/>
        <end position="74"/>
    </location>
</feature>
<dbReference type="Gene3D" id="3.40.50.20">
    <property type="match status" value="1"/>
</dbReference>
<accession>A0A087EAZ8</accession>
<gene>
    <name evidence="7" type="primary">purT</name>
    <name evidence="10" type="ORF">BISU_1475</name>
</gene>
<keyword evidence="11" id="KW-1185">Reference proteome</keyword>
<dbReference type="Gene3D" id="3.30.470.20">
    <property type="entry name" value="ATP-grasp fold, B domain"/>
    <property type="match status" value="1"/>
</dbReference>
<dbReference type="InterPro" id="IPR011054">
    <property type="entry name" value="Rudment_hybrid_motif"/>
</dbReference>
<keyword evidence="6 7" id="KW-0460">Magnesium</keyword>
<evidence type="ECO:0000256" key="6">
    <source>
        <dbReference type="ARBA" id="ARBA00022842"/>
    </source>
</evidence>
<dbReference type="GO" id="GO:0005829">
    <property type="term" value="C:cytosol"/>
    <property type="evidence" value="ECO:0007669"/>
    <property type="project" value="TreeGrafter"/>
</dbReference>
<dbReference type="InterPro" id="IPR003135">
    <property type="entry name" value="ATP-grasp_carboxylate-amine"/>
</dbReference>
<evidence type="ECO:0000256" key="1">
    <source>
        <dbReference type="ARBA" id="ARBA00022598"/>
    </source>
</evidence>
<feature type="compositionally biased region" description="Low complexity" evidence="8">
    <location>
        <begin position="30"/>
        <end position="51"/>
    </location>
</feature>
<comment type="subunit">
    <text evidence="7">Homodimer.</text>
</comment>
<feature type="binding site" evidence="7">
    <location>
        <position position="294"/>
    </location>
    <ligand>
        <name>ATP</name>
        <dbReference type="ChEBI" id="CHEBI:30616"/>
    </ligand>
</feature>
<dbReference type="SUPFAM" id="SSF56059">
    <property type="entry name" value="Glutathione synthetase ATP-binding domain-like"/>
    <property type="match status" value="1"/>
</dbReference>
<evidence type="ECO:0000256" key="7">
    <source>
        <dbReference type="HAMAP-Rule" id="MF_01643"/>
    </source>
</evidence>
<evidence type="ECO:0000313" key="11">
    <source>
        <dbReference type="Proteomes" id="UP000029055"/>
    </source>
</evidence>
<proteinExistence type="inferred from homology"/>
<dbReference type="InterPro" id="IPR013815">
    <property type="entry name" value="ATP_grasp_subdomain_1"/>
</dbReference>
<dbReference type="STRING" id="77635.BISU_1475"/>